<name>A0ABU1J797_9MICC</name>
<comment type="caution">
    <text evidence="2">The sequence shown here is derived from an EMBL/GenBank/DDBJ whole genome shotgun (WGS) entry which is preliminary data.</text>
</comment>
<keyword evidence="1" id="KW-0472">Membrane</keyword>
<evidence type="ECO:0000313" key="3">
    <source>
        <dbReference type="Proteomes" id="UP001185069"/>
    </source>
</evidence>
<keyword evidence="1" id="KW-0812">Transmembrane</keyword>
<dbReference type="Proteomes" id="UP001185069">
    <property type="component" value="Unassembled WGS sequence"/>
</dbReference>
<protein>
    <submittedName>
        <fullName evidence="2">ABC-type transport system involved in cytochrome bd biosynthesis fused ATPase/permease subunit</fullName>
    </submittedName>
</protein>
<feature type="transmembrane region" description="Helical" evidence="1">
    <location>
        <begin position="32"/>
        <end position="49"/>
    </location>
</feature>
<organism evidence="2 3">
    <name type="scientific">Arthrobacter russicus</name>
    <dbReference type="NCBI Taxonomy" id="172040"/>
    <lineage>
        <taxon>Bacteria</taxon>
        <taxon>Bacillati</taxon>
        <taxon>Actinomycetota</taxon>
        <taxon>Actinomycetes</taxon>
        <taxon>Micrococcales</taxon>
        <taxon>Micrococcaceae</taxon>
        <taxon>Arthrobacter</taxon>
    </lineage>
</organism>
<sequence length="57" mass="6156">MTSSDKAIYVIWAIGAIILGIVSMIAGVWLTAIAMGLLVISCWLSYRSARKKAAQRS</sequence>
<keyword evidence="1" id="KW-1133">Transmembrane helix</keyword>
<reference evidence="2 3" key="1">
    <citation type="submission" date="2023-07" db="EMBL/GenBank/DDBJ databases">
        <title>Sequencing the genomes of 1000 actinobacteria strains.</title>
        <authorList>
            <person name="Klenk H.-P."/>
        </authorList>
    </citation>
    <scope>NUCLEOTIDE SEQUENCE [LARGE SCALE GENOMIC DNA]</scope>
    <source>
        <strain evidence="2 3">DSM 14555</strain>
    </source>
</reference>
<dbReference type="RefSeq" id="WP_309795890.1">
    <property type="nucleotide sequence ID" value="NZ_BAAAHY010000006.1"/>
</dbReference>
<keyword evidence="3" id="KW-1185">Reference proteome</keyword>
<dbReference type="EMBL" id="JAVDQF010000001">
    <property type="protein sequence ID" value="MDR6268297.1"/>
    <property type="molecule type" value="Genomic_DNA"/>
</dbReference>
<accession>A0ABU1J797</accession>
<proteinExistence type="predicted"/>
<evidence type="ECO:0000256" key="1">
    <source>
        <dbReference type="SAM" id="Phobius"/>
    </source>
</evidence>
<evidence type="ECO:0000313" key="2">
    <source>
        <dbReference type="EMBL" id="MDR6268297.1"/>
    </source>
</evidence>
<gene>
    <name evidence="2" type="ORF">JOE69_000535</name>
</gene>